<dbReference type="EMBL" id="AUZZ01003101">
    <property type="protein sequence ID" value="EQD57944.1"/>
    <property type="molecule type" value="Genomic_DNA"/>
</dbReference>
<reference evidence="1" key="2">
    <citation type="journal article" date="2014" name="ISME J.">
        <title>Microbial stratification in low pH oxic and suboxic macroscopic growths along an acid mine drainage.</title>
        <authorList>
            <person name="Mendez-Garcia C."/>
            <person name="Mesa V."/>
            <person name="Sprenger R.R."/>
            <person name="Richter M."/>
            <person name="Diez M.S."/>
            <person name="Solano J."/>
            <person name="Bargiela R."/>
            <person name="Golyshina O.V."/>
            <person name="Manteca A."/>
            <person name="Ramos J.L."/>
            <person name="Gallego J.R."/>
            <person name="Llorente I."/>
            <person name="Martins Dos Santos V.A."/>
            <person name="Jensen O.N."/>
            <person name="Pelaez A.I."/>
            <person name="Sanchez J."/>
            <person name="Ferrer M."/>
        </authorList>
    </citation>
    <scope>NUCLEOTIDE SEQUENCE</scope>
</reference>
<sequence length="112" mass="12557">MHYLKIIAQTASIMPTRQITREGLELKDSVELADAHSHIDLIKDPIIIRDSIEYGVKTIITDGVDTKSNMECLSISDNNNIFAALGLDPEHCMVMKDDEIEFNVSLIKENAQ</sequence>
<name>T1BXP0_9ZZZZ</name>
<protein>
    <submittedName>
        <fullName evidence="1">TatD-related deoxyribonuclease</fullName>
    </submittedName>
</protein>
<accession>T1BXP0</accession>
<organism evidence="1">
    <name type="scientific">mine drainage metagenome</name>
    <dbReference type="NCBI Taxonomy" id="410659"/>
    <lineage>
        <taxon>unclassified sequences</taxon>
        <taxon>metagenomes</taxon>
        <taxon>ecological metagenomes</taxon>
    </lineage>
</organism>
<evidence type="ECO:0000313" key="1">
    <source>
        <dbReference type="EMBL" id="EQD57944.1"/>
    </source>
</evidence>
<feature type="non-terminal residue" evidence="1">
    <location>
        <position position="112"/>
    </location>
</feature>
<gene>
    <name evidence="1" type="ORF">B2A_04602</name>
</gene>
<dbReference type="Gene3D" id="3.20.20.140">
    <property type="entry name" value="Metal-dependent hydrolases"/>
    <property type="match status" value="1"/>
</dbReference>
<proteinExistence type="predicted"/>
<comment type="caution">
    <text evidence="1">The sequence shown here is derived from an EMBL/GenBank/DDBJ whole genome shotgun (WGS) entry which is preliminary data.</text>
</comment>
<dbReference type="AlphaFoldDB" id="T1BXP0"/>
<reference evidence="1" key="1">
    <citation type="submission" date="2013-08" db="EMBL/GenBank/DDBJ databases">
        <authorList>
            <person name="Mendez C."/>
            <person name="Richter M."/>
            <person name="Ferrer M."/>
            <person name="Sanchez J."/>
        </authorList>
    </citation>
    <scope>NUCLEOTIDE SEQUENCE</scope>
</reference>